<sequence length="355" mass="38845">MLAHAVDGAVYQAWAMSPAAWEDLKADYRERSLTAPCCGAPVVPVRSPTSWQFFRHRPNTGCDLRESVAHIVCKSIMARAAARLGLEVATEARADDGTWVADVLVRHPSWTVALEAQLSRIPLAAIEERQERYREAGIRGAWLVGYDIARLEARRDLPLFRLEVKRTGRFEPAVIGPATDGTPARTYLGPFAEALLTGRVRFEGPPPQASMPSVATVPSVCWKCRRDIDLAVALVNVPAHAMFAPHGVLPARDLGKLPGILAAYRDAIPALHGACGSLTPLRRPPPARLALGMRAHCPWCDVPISLQGLPETSLRPGRWLRCWTLAGEAWTPPEPRASRWTWSGSADLGGHRRAI</sequence>
<feature type="domain" description="Competence protein CoiA nuclease-like" evidence="1">
    <location>
        <begin position="66"/>
        <end position="148"/>
    </location>
</feature>
<evidence type="ECO:0000313" key="3">
    <source>
        <dbReference type="Proteomes" id="UP000595197"/>
    </source>
</evidence>
<dbReference type="Pfam" id="PF06054">
    <property type="entry name" value="CoiA_nuc"/>
    <property type="match status" value="1"/>
</dbReference>
<protein>
    <recommendedName>
        <fullName evidence="1">Competence protein CoiA nuclease-like domain-containing protein</fullName>
    </recommendedName>
</protein>
<keyword evidence="3" id="KW-1185">Reference proteome</keyword>
<organism evidence="2 3">
    <name type="scientific">Skermanella cutis</name>
    <dbReference type="NCBI Taxonomy" id="2775420"/>
    <lineage>
        <taxon>Bacteria</taxon>
        <taxon>Pseudomonadati</taxon>
        <taxon>Pseudomonadota</taxon>
        <taxon>Alphaproteobacteria</taxon>
        <taxon>Rhodospirillales</taxon>
        <taxon>Azospirillaceae</taxon>
        <taxon>Skermanella</taxon>
    </lineage>
</organism>
<dbReference type="EMBL" id="CP067420">
    <property type="protein sequence ID" value="QQP87550.1"/>
    <property type="molecule type" value="Genomic_DNA"/>
</dbReference>
<proteinExistence type="predicted"/>
<dbReference type="Proteomes" id="UP000595197">
    <property type="component" value="Chromosome"/>
</dbReference>
<gene>
    <name evidence="2" type="ORF">IGS68_15730</name>
</gene>
<name>A0ABX7AZN8_9PROT</name>
<evidence type="ECO:0000259" key="1">
    <source>
        <dbReference type="Pfam" id="PF06054"/>
    </source>
</evidence>
<dbReference type="InterPro" id="IPR010330">
    <property type="entry name" value="CoiA_nuc"/>
</dbReference>
<reference evidence="2" key="1">
    <citation type="submission" date="2021-02" db="EMBL/GenBank/DDBJ databases">
        <title>Skermanella TT6 skin isolate.</title>
        <authorList>
            <person name="Lee K."/>
            <person name="Ganzorig M."/>
        </authorList>
    </citation>
    <scope>NUCLEOTIDE SEQUENCE</scope>
    <source>
        <strain evidence="2">TT6</strain>
    </source>
</reference>
<dbReference type="RefSeq" id="WP_201070887.1">
    <property type="nucleotide sequence ID" value="NZ_CP067420.1"/>
</dbReference>
<accession>A0ABX7AZN8</accession>
<evidence type="ECO:0000313" key="2">
    <source>
        <dbReference type="EMBL" id="QQP87550.1"/>
    </source>
</evidence>